<feature type="non-terminal residue" evidence="2">
    <location>
        <position position="173"/>
    </location>
</feature>
<comment type="caution">
    <text evidence="2">The sequence shown here is derived from an EMBL/GenBank/DDBJ whole genome shotgun (WGS) entry which is preliminary data.</text>
</comment>
<evidence type="ECO:0000313" key="2">
    <source>
        <dbReference type="EMBL" id="CAG7827748.1"/>
    </source>
</evidence>
<name>A0A8J2L9E8_9HEXA</name>
<evidence type="ECO:0000313" key="3">
    <source>
        <dbReference type="Proteomes" id="UP000708208"/>
    </source>
</evidence>
<dbReference type="AlphaFoldDB" id="A0A8J2L9E8"/>
<proteinExistence type="predicted"/>
<organism evidence="2 3">
    <name type="scientific">Allacma fusca</name>
    <dbReference type="NCBI Taxonomy" id="39272"/>
    <lineage>
        <taxon>Eukaryota</taxon>
        <taxon>Metazoa</taxon>
        <taxon>Ecdysozoa</taxon>
        <taxon>Arthropoda</taxon>
        <taxon>Hexapoda</taxon>
        <taxon>Collembola</taxon>
        <taxon>Symphypleona</taxon>
        <taxon>Sminthuridae</taxon>
        <taxon>Allacma</taxon>
    </lineage>
</organism>
<protein>
    <submittedName>
        <fullName evidence="2">Uncharacterized protein</fullName>
    </submittedName>
</protein>
<feature type="non-terminal residue" evidence="2">
    <location>
        <position position="1"/>
    </location>
</feature>
<evidence type="ECO:0000256" key="1">
    <source>
        <dbReference type="SAM" id="MobiDB-lite"/>
    </source>
</evidence>
<sequence length="173" mass="18943">GGGGGGGGVEVEHNEPVILRKKPGRAHERGGAKRFSLNDASSSPGRNRGFAEQFKRFSLQETLPEVAEITTEIARNLEQLETLASHLGKDFADFTSETIPAVQTDSADSCGNHHLRRVPNNTPKQTSYVDFDNHFKTLEEGAAKIIAHVAPMCNLSSSHNKHSRMHIDMTEKQ</sequence>
<gene>
    <name evidence="2" type="ORF">AFUS01_LOCUS37714</name>
</gene>
<keyword evidence="3" id="KW-1185">Reference proteome</keyword>
<feature type="region of interest" description="Disordered" evidence="1">
    <location>
        <begin position="1"/>
        <end position="48"/>
    </location>
</feature>
<accession>A0A8J2L9E8</accession>
<dbReference type="EMBL" id="CAJVCH010544705">
    <property type="protein sequence ID" value="CAG7827748.1"/>
    <property type="molecule type" value="Genomic_DNA"/>
</dbReference>
<reference evidence="2" key="1">
    <citation type="submission" date="2021-06" db="EMBL/GenBank/DDBJ databases">
        <authorList>
            <person name="Hodson N. C."/>
            <person name="Mongue J. A."/>
            <person name="Jaron S. K."/>
        </authorList>
    </citation>
    <scope>NUCLEOTIDE SEQUENCE</scope>
</reference>
<dbReference type="Proteomes" id="UP000708208">
    <property type="component" value="Unassembled WGS sequence"/>
</dbReference>